<accession>V5WK97</accession>
<protein>
    <submittedName>
        <fullName evidence="1">Uncharacterized protein</fullName>
    </submittedName>
</protein>
<dbReference type="Proteomes" id="UP000018680">
    <property type="component" value="Chromosome"/>
</dbReference>
<dbReference type="OrthoDB" id="370110at2"/>
<dbReference type="eggNOG" id="COG2072">
    <property type="taxonomic scope" value="Bacteria"/>
</dbReference>
<reference evidence="1 2" key="1">
    <citation type="journal article" date="2015" name="Stand. Genomic Sci.">
        <title>Complete genome sequence and description of Salinispira pacifica gen. nov., sp. nov., a novel spirochaete isolated form a hypersaline microbial mat.</title>
        <authorList>
            <person name="Ben Hania W."/>
            <person name="Joseph M."/>
            <person name="Schumann P."/>
            <person name="Bunk B."/>
            <person name="Fiebig A."/>
            <person name="Sproer C."/>
            <person name="Klenk H.P."/>
            <person name="Fardeau M.L."/>
            <person name="Spring S."/>
        </authorList>
    </citation>
    <scope>NUCLEOTIDE SEQUENCE [LARGE SCALE GENOMIC DNA]</scope>
    <source>
        <strain evidence="1 2">L21-RPul-D2</strain>
    </source>
</reference>
<dbReference type="KEGG" id="slr:L21SP2_2245"/>
<dbReference type="STRING" id="1307761.L21SP2_2245"/>
<evidence type="ECO:0000313" key="2">
    <source>
        <dbReference type="Proteomes" id="UP000018680"/>
    </source>
</evidence>
<dbReference type="HOGENOM" id="CLU_014633_2_0_12"/>
<sequence length="393" mass="44042">MILIIGGGIQGCFFAIALQHELGYSPDDIRIFDPNPGLLDAWLSRTAACGMNFLRSNSSHSIHVDFHSLRTYARHEGIDLWNGEEFAMPYHRPSLELFNRHAGAMIRKYQLENCHIQERVTSIDPSGGVHTDTGSYRGTVIYAGGFDHGGLRYPRNISRIDDRNHHVFDPRHMENPAEIPGHTRIIGGGISALQLAISLARRNAHPVLITRRPLEVFRFDFDPCYIGPKCLPGLDKVETEPGGEEQRINEIIQGRFSGTIPSEIFQRYREALTRGSLRHEIIPDFPAGQLEEPAGGGHRIFCTGFHTADTRHPLLEELQQKGLSHSDQSGSQDRVQRRTIHGYPVVGRDLRWGTGLFLSGSAAMYRLGPSAPNIIGAHLAWRIIRKHIPPRTD</sequence>
<dbReference type="RefSeq" id="WP_024268510.1">
    <property type="nucleotide sequence ID" value="NC_023035.1"/>
</dbReference>
<organism evidence="1 2">
    <name type="scientific">Salinispira pacifica</name>
    <dbReference type="NCBI Taxonomy" id="1307761"/>
    <lineage>
        <taxon>Bacteria</taxon>
        <taxon>Pseudomonadati</taxon>
        <taxon>Spirochaetota</taxon>
        <taxon>Spirochaetia</taxon>
        <taxon>Spirochaetales</taxon>
        <taxon>Spirochaetaceae</taxon>
        <taxon>Salinispira</taxon>
    </lineage>
</organism>
<keyword evidence="2" id="KW-1185">Reference proteome</keyword>
<dbReference type="SUPFAM" id="SSF51905">
    <property type="entry name" value="FAD/NAD(P)-binding domain"/>
    <property type="match status" value="1"/>
</dbReference>
<name>V5WK97_9SPIO</name>
<dbReference type="PANTHER" id="PTHR38663">
    <property type="match status" value="1"/>
</dbReference>
<gene>
    <name evidence="1" type="ORF">L21SP2_2245</name>
</gene>
<dbReference type="PANTHER" id="PTHR38663:SF1">
    <property type="entry name" value="L-ORNITHINE N(5)-MONOOXYGENASE"/>
    <property type="match status" value="1"/>
</dbReference>
<dbReference type="AlphaFoldDB" id="V5WK97"/>
<evidence type="ECO:0000313" key="1">
    <source>
        <dbReference type="EMBL" id="AHC15606.1"/>
    </source>
</evidence>
<dbReference type="Gene3D" id="3.50.50.60">
    <property type="entry name" value="FAD/NAD(P)-binding domain"/>
    <property type="match status" value="1"/>
</dbReference>
<dbReference type="EMBL" id="CP006939">
    <property type="protein sequence ID" value="AHC15606.1"/>
    <property type="molecule type" value="Genomic_DNA"/>
</dbReference>
<proteinExistence type="predicted"/>
<dbReference type="InterPro" id="IPR036188">
    <property type="entry name" value="FAD/NAD-bd_sf"/>
</dbReference>